<evidence type="ECO:0000256" key="2">
    <source>
        <dbReference type="ARBA" id="ARBA00008332"/>
    </source>
</evidence>
<organism evidence="6 7">
    <name type="scientific">Aristolochia fimbriata</name>
    <name type="common">White veined hardy Dutchman's pipe vine</name>
    <dbReference type="NCBI Taxonomy" id="158543"/>
    <lineage>
        <taxon>Eukaryota</taxon>
        <taxon>Viridiplantae</taxon>
        <taxon>Streptophyta</taxon>
        <taxon>Embryophyta</taxon>
        <taxon>Tracheophyta</taxon>
        <taxon>Spermatophyta</taxon>
        <taxon>Magnoliopsida</taxon>
        <taxon>Magnoliidae</taxon>
        <taxon>Piperales</taxon>
        <taxon>Aristolochiaceae</taxon>
        <taxon>Aristolochia</taxon>
    </lineage>
</organism>
<evidence type="ECO:0000256" key="4">
    <source>
        <dbReference type="ARBA" id="ARBA00022553"/>
    </source>
</evidence>
<comment type="similarity">
    <text evidence="2">Belongs to the MLF family.</text>
</comment>
<dbReference type="PANTHER" id="PTHR13105">
    <property type="entry name" value="MYELOID LEUKEMIA FACTOR"/>
    <property type="match status" value="1"/>
</dbReference>
<protein>
    <recommendedName>
        <fullName evidence="8">Myeloid leukemia factor</fullName>
    </recommendedName>
</protein>
<accession>A0AAV7ED02</accession>
<name>A0AAV7ED02_ARIFI</name>
<dbReference type="InterPro" id="IPR019376">
    <property type="entry name" value="Myeloid_leukemia_factor"/>
</dbReference>
<keyword evidence="4" id="KW-0597">Phosphoprotein</keyword>
<feature type="region of interest" description="Disordered" evidence="5">
    <location>
        <begin position="279"/>
        <end position="343"/>
    </location>
</feature>
<keyword evidence="7" id="KW-1185">Reference proteome</keyword>
<dbReference type="Pfam" id="PF10248">
    <property type="entry name" value="Mlf1IP"/>
    <property type="match status" value="1"/>
</dbReference>
<evidence type="ECO:0008006" key="8">
    <source>
        <dbReference type="Google" id="ProtNLM"/>
    </source>
</evidence>
<feature type="region of interest" description="Disordered" evidence="5">
    <location>
        <begin position="82"/>
        <end position="186"/>
    </location>
</feature>
<dbReference type="EMBL" id="JAINDJ010000006">
    <property type="protein sequence ID" value="KAG9445407.1"/>
    <property type="molecule type" value="Genomic_DNA"/>
</dbReference>
<reference evidence="6 7" key="1">
    <citation type="submission" date="2021-07" db="EMBL/GenBank/DDBJ databases">
        <title>The Aristolochia fimbriata genome: insights into angiosperm evolution, floral development and chemical biosynthesis.</title>
        <authorList>
            <person name="Jiao Y."/>
        </authorList>
    </citation>
    <scope>NUCLEOTIDE SEQUENCE [LARGE SCALE GENOMIC DNA]</scope>
    <source>
        <strain evidence="6">IBCAS-2021</strain>
        <tissue evidence="6">Leaf</tissue>
    </source>
</reference>
<dbReference type="Proteomes" id="UP000825729">
    <property type="component" value="Unassembled WGS sequence"/>
</dbReference>
<evidence type="ECO:0000313" key="6">
    <source>
        <dbReference type="EMBL" id="KAG9445407.1"/>
    </source>
</evidence>
<feature type="compositionally biased region" description="Low complexity" evidence="5">
    <location>
        <begin position="82"/>
        <end position="99"/>
    </location>
</feature>
<dbReference type="AlphaFoldDB" id="A0AAV7ED02"/>
<gene>
    <name evidence="6" type="ORF">H6P81_016747</name>
</gene>
<comment type="subcellular location">
    <subcellularLocation>
        <location evidence="1">Cytoplasm</location>
    </subcellularLocation>
</comment>
<feature type="compositionally biased region" description="Polar residues" evidence="5">
    <location>
        <begin position="174"/>
        <end position="186"/>
    </location>
</feature>
<evidence type="ECO:0000313" key="7">
    <source>
        <dbReference type="Proteomes" id="UP000825729"/>
    </source>
</evidence>
<sequence>MQGGRGGRDAFFDFGDPFPGFGGPRNMMSNIFGGRDPFDDPFFAQPFGGMFGSSTFGPSMFGPSMLGPSMFGPRMLGPGLFGDEGSFFGESGPSGGFIEHQPPPRNSNSRGPIIEEISSDDEGGKEDSEKKDNPRKHSRPSQGPLVEDPDDQIEAEKKSRHSELRHAYNRREGGQSQPRSYSFQSSTVTYGGANGAYYTNSTMRRMGGDGVVMEENKEADTTTGKAAHRISRGIHEKGHSVTRKLNSDGKVDTMQTLHNLNEDELDGFEKTWRGNAQRHLPGWDQGIDMNRNTNVGAGSSSRQNGGWALPSTARTSNAGDRVRIPVEDGLGGARGAPQGQGRR</sequence>
<feature type="compositionally biased region" description="Polar residues" evidence="5">
    <location>
        <begin position="290"/>
        <end position="304"/>
    </location>
</feature>
<feature type="compositionally biased region" description="Basic and acidic residues" evidence="5">
    <location>
        <begin position="154"/>
        <end position="173"/>
    </location>
</feature>
<proteinExistence type="inferred from homology"/>
<evidence type="ECO:0000256" key="5">
    <source>
        <dbReference type="SAM" id="MobiDB-lite"/>
    </source>
</evidence>
<evidence type="ECO:0000256" key="3">
    <source>
        <dbReference type="ARBA" id="ARBA00022490"/>
    </source>
</evidence>
<comment type="caution">
    <text evidence="6">The sequence shown here is derived from an EMBL/GenBank/DDBJ whole genome shotgun (WGS) entry which is preliminary data.</text>
</comment>
<dbReference type="GO" id="GO:0005737">
    <property type="term" value="C:cytoplasm"/>
    <property type="evidence" value="ECO:0007669"/>
    <property type="project" value="UniProtKB-SubCell"/>
</dbReference>
<evidence type="ECO:0000256" key="1">
    <source>
        <dbReference type="ARBA" id="ARBA00004496"/>
    </source>
</evidence>
<keyword evidence="3" id="KW-0963">Cytoplasm</keyword>